<keyword evidence="1" id="KW-0812">Transmembrane</keyword>
<organism evidence="2 3">
    <name type="scientific">Paractinoplanes rishiriensis</name>
    <dbReference type="NCBI Taxonomy" id="1050105"/>
    <lineage>
        <taxon>Bacteria</taxon>
        <taxon>Bacillati</taxon>
        <taxon>Actinomycetota</taxon>
        <taxon>Actinomycetes</taxon>
        <taxon>Micromonosporales</taxon>
        <taxon>Micromonosporaceae</taxon>
        <taxon>Paractinoplanes</taxon>
    </lineage>
</organism>
<evidence type="ECO:0000256" key="1">
    <source>
        <dbReference type="SAM" id="Phobius"/>
    </source>
</evidence>
<evidence type="ECO:0000313" key="2">
    <source>
        <dbReference type="EMBL" id="GIE99297.1"/>
    </source>
</evidence>
<feature type="transmembrane region" description="Helical" evidence="1">
    <location>
        <begin position="80"/>
        <end position="104"/>
    </location>
</feature>
<keyword evidence="1" id="KW-1133">Transmembrane helix</keyword>
<comment type="caution">
    <text evidence="2">The sequence shown here is derived from an EMBL/GenBank/DDBJ whole genome shotgun (WGS) entry which is preliminary data.</text>
</comment>
<dbReference type="AlphaFoldDB" id="A0A919K5Q6"/>
<accession>A0A919K5Q6</accession>
<dbReference type="RefSeq" id="WP_203786293.1">
    <property type="nucleotide sequence ID" value="NZ_BOMV01000071.1"/>
</dbReference>
<protein>
    <submittedName>
        <fullName evidence="2">Uncharacterized protein</fullName>
    </submittedName>
</protein>
<reference evidence="2" key="1">
    <citation type="submission" date="2021-01" db="EMBL/GenBank/DDBJ databases">
        <title>Whole genome shotgun sequence of Actinoplanes rishiriensis NBRC 108556.</title>
        <authorList>
            <person name="Komaki H."/>
            <person name="Tamura T."/>
        </authorList>
    </citation>
    <scope>NUCLEOTIDE SEQUENCE</scope>
    <source>
        <strain evidence="2">NBRC 108556</strain>
    </source>
</reference>
<dbReference type="EMBL" id="BOMV01000071">
    <property type="protein sequence ID" value="GIE99297.1"/>
    <property type="molecule type" value="Genomic_DNA"/>
</dbReference>
<gene>
    <name evidence="2" type="ORF">Ari01nite_67620</name>
</gene>
<keyword evidence="3" id="KW-1185">Reference proteome</keyword>
<dbReference type="Proteomes" id="UP000636960">
    <property type="component" value="Unassembled WGS sequence"/>
</dbReference>
<proteinExistence type="predicted"/>
<name>A0A919K5Q6_9ACTN</name>
<keyword evidence="1" id="KW-0472">Membrane</keyword>
<evidence type="ECO:0000313" key="3">
    <source>
        <dbReference type="Proteomes" id="UP000636960"/>
    </source>
</evidence>
<sequence>MVSRFGAFTLAVVWTALGLAVGLTALQLAAQGGLGDAGLIGAVIDAFRSNMRWWMVLTPACLLIGTIWIGMGARTARSTAALGAQAALIGLAAALFALLLFLIAGQALA</sequence>
<feature type="transmembrane region" description="Helical" evidence="1">
    <location>
        <begin position="53"/>
        <end position="73"/>
    </location>
</feature>